<proteinExistence type="predicted"/>
<feature type="domain" description="Ribbon-helix-helix protein CopG" evidence="1">
    <location>
        <begin position="12"/>
        <end position="46"/>
    </location>
</feature>
<organism evidence="2 3">
    <name type="scientific">Herbiconiux moechotypicola</name>
    <dbReference type="NCBI Taxonomy" id="637393"/>
    <lineage>
        <taxon>Bacteria</taxon>
        <taxon>Bacillati</taxon>
        <taxon>Actinomycetota</taxon>
        <taxon>Actinomycetes</taxon>
        <taxon>Micrococcales</taxon>
        <taxon>Microbacteriaceae</taxon>
        <taxon>Herbiconiux</taxon>
    </lineage>
</organism>
<comment type="caution">
    <text evidence="2">The sequence shown here is derived from an EMBL/GenBank/DDBJ whole genome shotgun (WGS) entry which is preliminary data.</text>
</comment>
<dbReference type="InterPro" id="IPR002145">
    <property type="entry name" value="CopG"/>
</dbReference>
<evidence type="ECO:0000313" key="2">
    <source>
        <dbReference type="EMBL" id="GAA2230798.1"/>
    </source>
</evidence>
<evidence type="ECO:0000313" key="3">
    <source>
        <dbReference type="Proteomes" id="UP001500929"/>
    </source>
</evidence>
<name>A0ABN3DGP2_9MICO</name>
<dbReference type="EMBL" id="BAAAQY010000004">
    <property type="protein sequence ID" value="GAA2230798.1"/>
    <property type="molecule type" value="Genomic_DNA"/>
</dbReference>
<protein>
    <recommendedName>
        <fullName evidence="1">Ribbon-helix-helix protein CopG domain-containing protein</fullName>
    </recommendedName>
</protein>
<dbReference type="Proteomes" id="UP001500929">
    <property type="component" value="Unassembled WGS sequence"/>
</dbReference>
<dbReference type="SUPFAM" id="SSF47598">
    <property type="entry name" value="Ribbon-helix-helix"/>
    <property type="match status" value="1"/>
</dbReference>
<dbReference type="RefSeq" id="WP_375163617.1">
    <property type="nucleotide sequence ID" value="NZ_BAAAQY010000004.1"/>
</dbReference>
<accession>A0ABN3DGP2</accession>
<gene>
    <name evidence="2" type="ORF">GCM10009851_14460</name>
</gene>
<reference evidence="2 3" key="1">
    <citation type="journal article" date="2019" name="Int. J. Syst. Evol. Microbiol.">
        <title>The Global Catalogue of Microorganisms (GCM) 10K type strain sequencing project: providing services to taxonomists for standard genome sequencing and annotation.</title>
        <authorList>
            <consortium name="The Broad Institute Genomics Platform"/>
            <consortium name="The Broad Institute Genome Sequencing Center for Infectious Disease"/>
            <person name="Wu L."/>
            <person name="Ma J."/>
        </authorList>
    </citation>
    <scope>NUCLEOTIDE SEQUENCE [LARGE SCALE GENOMIC DNA]</scope>
    <source>
        <strain evidence="2 3">JCM 16117</strain>
    </source>
</reference>
<keyword evidence="3" id="KW-1185">Reference proteome</keyword>
<dbReference type="Pfam" id="PF01402">
    <property type="entry name" value="RHH_1"/>
    <property type="match status" value="1"/>
</dbReference>
<dbReference type="InterPro" id="IPR010985">
    <property type="entry name" value="Ribbon_hlx_hlx"/>
</dbReference>
<evidence type="ECO:0000259" key="1">
    <source>
        <dbReference type="Pfam" id="PF01402"/>
    </source>
</evidence>
<sequence length="57" mass="6027">MPNQPKTPKRGFRIPTDLYEAAQAKAASEGRTISDVVREALHLYVEGTAAGGAGLKS</sequence>